<dbReference type="AlphaFoldDB" id="A0A380HLL5"/>
<dbReference type="Proteomes" id="UP000254707">
    <property type="component" value="Unassembled WGS sequence"/>
</dbReference>
<proteinExistence type="predicted"/>
<sequence length="33" mass="3864">MIAHVTMFSISNHMFFKLVLKNEELKVGEIDKI</sequence>
<accession>A0A380HLL5</accession>
<gene>
    <name evidence="1" type="ORF">NCTC7688_00324</name>
</gene>
<organism evidence="1 2">
    <name type="scientific">Staphylococcus saprophyticus</name>
    <dbReference type="NCBI Taxonomy" id="29385"/>
    <lineage>
        <taxon>Bacteria</taxon>
        <taxon>Bacillati</taxon>
        <taxon>Bacillota</taxon>
        <taxon>Bacilli</taxon>
        <taxon>Bacillales</taxon>
        <taxon>Staphylococcaceae</taxon>
        <taxon>Staphylococcus</taxon>
    </lineage>
</organism>
<protein>
    <submittedName>
        <fullName evidence="1">Uncharacterized protein</fullName>
    </submittedName>
</protein>
<dbReference type="EMBL" id="UHED01000001">
    <property type="protein sequence ID" value="SUM81830.1"/>
    <property type="molecule type" value="Genomic_DNA"/>
</dbReference>
<name>A0A380HLL5_STASA</name>
<evidence type="ECO:0000313" key="1">
    <source>
        <dbReference type="EMBL" id="SUM81830.1"/>
    </source>
</evidence>
<evidence type="ECO:0000313" key="2">
    <source>
        <dbReference type="Proteomes" id="UP000254707"/>
    </source>
</evidence>
<reference evidence="1 2" key="1">
    <citation type="submission" date="2018-06" db="EMBL/GenBank/DDBJ databases">
        <authorList>
            <consortium name="Pathogen Informatics"/>
            <person name="Doyle S."/>
        </authorList>
    </citation>
    <scope>NUCLEOTIDE SEQUENCE [LARGE SCALE GENOMIC DNA]</scope>
    <source>
        <strain evidence="1 2">NCTC7688</strain>
    </source>
</reference>